<comment type="caution">
    <text evidence="3">The sequence shown here is derived from an EMBL/GenBank/DDBJ whole genome shotgun (WGS) entry which is preliminary data.</text>
</comment>
<accession>A0A835ZI96</accession>
<protein>
    <recommendedName>
        <fullName evidence="2">N-acetyltransferase domain-containing protein</fullName>
    </recommendedName>
</protein>
<dbReference type="SUPFAM" id="SSF55729">
    <property type="entry name" value="Acyl-CoA N-acyltransferases (Nat)"/>
    <property type="match status" value="1"/>
</dbReference>
<dbReference type="InterPro" id="IPR016181">
    <property type="entry name" value="Acyl_CoA_acyltransferase"/>
</dbReference>
<evidence type="ECO:0000259" key="2">
    <source>
        <dbReference type="PROSITE" id="PS51186"/>
    </source>
</evidence>
<dbReference type="PROSITE" id="PS51186">
    <property type="entry name" value="GNAT"/>
    <property type="match status" value="1"/>
</dbReference>
<evidence type="ECO:0000313" key="4">
    <source>
        <dbReference type="Proteomes" id="UP000664859"/>
    </source>
</evidence>
<dbReference type="InterPro" id="IPR000182">
    <property type="entry name" value="GNAT_dom"/>
</dbReference>
<gene>
    <name evidence="3" type="ORF">JKP88DRAFT_284824</name>
</gene>
<reference evidence="3" key="1">
    <citation type="submission" date="2021-02" db="EMBL/GenBank/DDBJ databases">
        <title>First Annotated Genome of the Yellow-green Alga Tribonema minus.</title>
        <authorList>
            <person name="Mahan K.M."/>
        </authorList>
    </citation>
    <scope>NUCLEOTIDE SEQUENCE</scope>
    <source>
        <strain evidence="3">UTEX B ZZ1240</strain>
    </source>
</reference>
<dbReference type="EMBL" id="JAFCMP010000014">
    <property type="protein sequence ID" value="KAG5191765.1"/>
    <property type="molecule type" value="Genomic_DNA"/>
</dbReference>
<dbReference type="Gene3D" id="3.40.630.30">
    <property type="match status" value="1"/>
</dbReference>
<dbReference type="Pfam" id="PF00583">
    <property type="entry name" value="Acetyltransf_1"/>
    <property type="match status" value="1"/>
</dbReference>
<dbReference type="GO" id="GO:0016747">
    <property type="term" value="F:acyltransferase activity, transferring groups other than amino-acyl groups"/>
    <property type="evidence" value="ECO:0007669"/>
    <property type="project" value="InterPro"/>
</dbReference>
<name>A0A835ZI96_9STRA</name>
<feature type="domain" description="N-acetyltransferase" evidence="2">
    <location>
        <begin position="478"/>
        <end position="571"/>
    </location>
</feature>
<feature type="region of interest" description="Disordered" evidence="1">
    <location>
        <begin position="1"/>
        <end position="25"/>
    </location>
</feature>
<proteinExistence type="predicted"/>
<sequence length="575" mass="61344">MEPKAWVPAEGYSDDSRAAGIMGADDEGTSDDAMSLAQALCLQLPGSRIAATVEAAPAKRTQQHKSPQRVWKALRERHRVHRALAAEPAAFKTTTDGHGNPLERVTLGAFARLEPDKSSRLAAELQRWCMDAQQQSSLSNDLMTVNVAELPMVSELWDATLQHGLRAALGAACGLPPCAVRFADTPRLHVLLRGVEPPPREDERCNDAAAVTVPALMSYLAAARGDQGSGGGSYGGAAGLMSFYVPLALSGAEAAATLSLELQDSGLRFELARDTGALLCSKLRHTVTLNVSAPHGTAADRGSASPREPGAIVAAVLFGTAHLVHPALRGDIEHWRDGAPAWHVDRPWLRNSEVLDRCWRVDPAQGGACALQQRSDAAPADSTASEGQRFALTPLDGAAHRYLRQRGSAAPEVTLQLQREGKTDEYTMHAYAECPGPRRRAWRGTNKQRRICIGRAGFRSTTGSSAAMDTAIWELFGGQGGLSAPPRAVPVAPVVYVYVDPRYRGFGLGRRLFLACMSELAAMGVGYAVITVLDNGGGGLLPFYEGMGYRDASTHLGRGAGGHAIMLARLEQRGE</sequence>
<evidence type="ECO:0000256" key="1">
    <source>
        <dbReference type="SAM" id="MobiDB-lite"/>
    </source>
</evidence>
<dbReference type="AlphaFoldDB" id="A0A835ZI96"/>
<evidence type="ECO:0000313" key="3">
    <source>
        <dbReference type="EMBL" id="KAG5191765.1"/>
    </source>
</evidence>
<dbReference type="Proteomes" id="UP000664859">
    <property type="component" value="Unassembled WGS sequence"/>
</dbReference>
<keyword evidence="4" id="KW-1185">Reference proteome</keyword>
<organism evidence="3 4">
    <name type="scientific">Tribonema minus</name>
    <dbReference type="NCBI Taxonomy" id="303371"/>
    <lineage>
        <taxon>Eukaryota</taxon>
        <taxon>Sar</taxon>
        <taxon>Stramenopiles</taxon>
        <taxon>Ochrophyta</taxon>
        <taxon>PX clade</taxon>
        <taxon>Xanthophyceae</taxon>
        <taxon>Tribonematales</taxon>
        <taxon>Tribonemataceae</taxon>
        <taxon>Tribonema</taxon>
    </lineage>
</organism>